<keyword evidence="3" id="KW-0963">Cytoplasm</keyword>
<protein>
    <recommendedName>
        <fullName evidence="11">LIM zinc-binding domain-containing protein</fullName>
    </recommendedName>
</protein>
<sequence length="806" mass="86820">MSYITKDQLNLYLQKVGGQPSGPGASGAGTTGTTRSRSTLTGPRPPTFKASSRRIFQDVSPSPKLPSPVTPTSTKLENAVRDLSMFDASPAPSHAPNHARPPTPILESMGEVPVVMESMGSDDCSPPVVLQQEIQHAAAFGTVNGHPASFNGGSFQNWPSQGYHPGGYTQGPPSQVYSGHIGQDQYLHLQQQQQQQYEQYNQYQQQEYLRQQHAAQAVALGYLPTPTTASVHLQHPAPVSPTPNPPPMTITPRVIPVMEIPKYSIIKPSKAEIETLDDEDDNWAPVPPPRDPPKPPSRSHTPIEPVGPPVPPKIDIPTKLGAEHFDSPSSGRLSQTSTPKTPSQGIAPSDSERVPMPPPREFKRKSITPPTSASAITQRPTSASVFSVGASPVKSSASLNSASSAHTISSSRTTPVPGTVRANSAKFNALAAAGTGGSGAVTIGSKVHNSTTSPASANVNATTSSWTNRKAVDHLRKNSLSKGTGATALSAILPKTKRLTDVQSSHDSETPHSSMPGEIAPLESIMDKELPPILGDSPLYDAEHDSKCIITDEDRAEMEAGLVSLESKNISLEDTSESEDAHYEAMEDLTTVVPEEQASGPGTPPPSEESARPTSGQGSGHIVLPTYVCSSCDKAIVGTMITAMGKRWHSDHFVCTVCDVNLENTQFFHKDGQPYCSQDYHDKFSPKCGHCNAPIENECLTALGKSWHPDHFFCRECGDPFEEDGYMVHEDFPYCEKDYLRLFAPKCTGCLDPIQGDFINALKGKWHRDCFGCSVCHIGFDSTSYYVENGKPYCHTHYKKGSQMAT</sequence>
<reference evidence="12" key="1">
    <citation type="submission" date="2021-11" db="EMBL/GenBank/DDBJ databases">
        <authorList>
            <person name="Herlambang A."/>
            <person name="Guo Y."/>
            <person name="Takashima Y."/>
            <person name="Nishizawa T."/>
        </authorList>
    </citation>
    <scope>NUCLEOTIDE SEQUENCE</scope>
    <source>
        <strain evidence="12">E1425</strain>
    </source>
</reference>
<feature type="domain" description="LIM zinc-binding" evidence="11">
    <location>
        <begin position="627"/>
        <end position="686"/>
    </location>
</feature>
<dbReference type="PANTHER" id="PTHR24214">
    <property type="entry name" value="PDZ AND LIM DOMAIN PROTEIN ZASP"/>
    <property type="match status" value="1"/>
</dbReference>
<evidence type="ECO:0000256" key="9">
    <source>
        <dbReference type="PROSITE-ProRule" id="PRU00125"/>
    </source>
</evidence>
<keyword evidence="6 9" id="KW-0862">Zinc</keyword>
<proteinExistence type="predicted"/>
<evidence type="ECO:0000256" key="2">
    <source>
        <dbReference type="ARBA" id="ARBA00004496"/>
    </source>
</evidence>
<dbReference type="PROSITE" id="PS00478">
    <property type="entry name" value="LIM_DOMAIN_1"/>
    <property type="match status" value="2"/>
</dbReference>
<dbReference type="Gene3D" id="2.10.110.10">
    <property type="entry name" value="Cysteine Rich Protein"/>
    <property type="match status" value="3"/>
</dbReference>
<evidence type="ECO:0000256" key="3">
    <source>
        <dbReference type="ARBA" id="ARBA00022490"/>
    </source>
</evidence>
<evidence type="ECO:0000256" key="5">
    <source>
        <dbReference type="ARBA" id="ARBA00022737"/>
    </source>
</evidence>
<feature type="domain" description="LIM zinc-binding" evidence="11">
    <location>
        <begin position="745"/>
        <end position="804"/>
    </location>
</feature>
<evidence type="ECO:0000313" key="13">
    <source>
        <dbReference type="Proteomes" id="UP000827284"/>
    </source>
</evidence>
<dbReference type="GO" id="GO:0030036">
    <property type="term" value="P:actin cytoskeleton organization"/>
    <property type="evidence" value="ECO:0007669"/>
    <property type="project" value="TreeGrafter"/>
</dbReference>
<keyword evidence="7" id="KW-0965">Cell junction</keyword>
<reference evidence="12" key="2">
    <citation type="journal article" date="2022" name="Microbiol. Resour. Announc.">
        <title>Whole-Genome Sequence of Entomortierella parvispora E1425, a Mucoromycotan Fungus Associated with Burkholderiaceae-Related Endosymbiotic Bacteria.</title>
        <authorList>
            <person name="Herlambang A."/>
            <person name="Guo Y."/>
            <person name="Takashima Y."/>
            <person name="Narisawa K."/>
            <person name="Ohta H."/>
            <person name="Nishizawa T."/>
        </authorList>
    </citation>
    <scope>NUCLEOTIDE SEQUENCE</scope>
    <source>
        <strain evidence="12">E1425</strain>
    </source>
</reference>
<gene>
    <name evidence="12" type="ORF">EMPS_00688</name>
</gene>
<dbReference type="CDD" id="cd08368">
    <property type="entry name" value="LIM"/>
    <property type="match status" value="1"/>
</dbReference>
<dbReference type="PROSITE" id="PS50023">
    <property type="entry name" value="LIM_DOMAIN_2"/>
    <property type="match status" value="2"/>
</dbReference>
<comment type="subcellular location">
    <subcellularLocation>
        <location evidence="1">Cell junction</location>
    </subcellularLocation>
    <subcellularLocation>
        <location evidence="2">Cytoplasm</location>
    </subcellularLocation>
</comment>
<dbReference type="PANTHER" id="PTHR24214:SF38">
    <property type="entry name" value="PDZ AND LIM DOMAIN PROTEIN ZASP-RELATED"/>
    <property type="match status" value="1"/>
</dbReference>
<keyword evidence="8 9" id="KW-0440">LIM domain</keyword>
<dbReference type="SUPFAM" id="SSF57716">
    <property type="entry name" value="Glucocorticoid receptor-like (DNA-binding domain)"/>
    <property type="match status" value="3"/>
</dbReference>
<dbReference type="Proteomes" id="UP000827284">
    <property type="component" value="Unassembled WGS sequence"/>
</dbReference>
<dbReference type="GO" id="GO:0046872">
    <property type="term" value="F:metal ion binding"/>
    <property type="evidence" value="ECO:0007669"/>
    <property type="project" value="UniProtKB-KW"/>
</dbReference>
<feature type="compositionally biased region" description="Gly residues" evidence="10">
    <location>
        <begin position="19"/>
        <end position="30"/>
    </location>
</feature>
<feature type="region of interest" description="Disordered" evidence="10">
    <location>
        <begin position="595"/>
        <end position="618"/>
    </location>
</feature>
<evidence type="ECO:0000256" key="4">
    <source>
        <dbReference type="ARBA" id="ARBA00022723"/>
    </source>
</evidence>
<feature type="region of interest" description="Disordered" evidence="10">
    <location>
        <begin position="14"/>
        <end position="73"/>
    </location>
</feature>
<dbReference type="GO" id="GO:0031941">
    <property type="term" value="C:filamentous actin"/>
    <property type="evidence" value="ECO:0007669"/>
    <property type="project" value="TreeGrafter"/>
</dbReference>
<dbReference type="FunFam" id="2.10.110.10:FF:000018">
    <property type="entry name" value="Paxillin isoform 1"/>
    <property type="match status" value="1"/>
</dbReference>
<evidence type="ECO:0000256" key="10">
    <source>
        <dbReference type="SAM" id="MobiDB-lite"/>
    </source>
</evidence>
<organism evidence="12 13">
    <name type="scientific">Entomortierella parvispora</name>
    <dbReference type="NCBI Taxonomy" id="205924"/>
    <lineage>
        <taxon>Eukaryota</taxon>
        <taxon>Fungi</taxon>
        <taxon>Fungi incertae sedis</taxon>
        <taxon>Mucoromycota</taxon>
        <taxon>Mortierellomycotina</taxon>
        <taxon>Mortierellomycetes</taxon>
        <taxon>Mortierellales</taxon>
        <taxon>Mortierellaceae</taxon>
        <taxon>Entomortierella</taxon>
    </lineage>
</organism>
<feature type="compositionally biased region" description="Polar residues" evidence="10">
    <location>
        <begin position="327"/>
        <end position="346"/>
    </location>
</feature>
<dbReference type="InterPro" id="IPR050604">
    <property type="entry name" value="PDZ-LIM_domain"/>
</dbReference>
<dbReference type="GO" id="GO:0001725">
    <property type="term" value="C:stress fiber"/>
    <property type="evidence" value="ECO:0007669"/>
    <property type="project" value="TreeGrafter"/>
</dbReference>
<evidence type="ECO:0000259" key="11">
    <source>
        <dbReference type="PROSITE" id="PS50023"/>
    </source>
</evidence>
<comment type="caution">
    <text evidence="12">The sequence shown here is derived from an EMBL/GenBank/DDBJ whole genome shotgun (WGS) entry which is preliminary data.</text>
</comment>
<evidence type="ECO:0000256" key="1">
    <source>
        <dbReference type="ARBA" id="ARBA00004282"/>
    </source>
</evidence>
<feature type="compositionally biased region" description="Polar residues" evidence="10">
    <location>
        <begin position="368"/>
        <end position="385"/>
    </location>
</feature>
<feature type="region of interest" description="Disordered" evidence="10">
    <location>
        <begin position="278"/>
        <end position="420"/>
    </location>
</feature>
<dbReference type="GO" id="GO:0051371">
    <property type="term" value="F:muscle alpha-actinin binding"/>
    <property type="evidence" value="ECO:0007669"/>
    <property type="project" value="TreeGrafter"/>
</dbReference>
<feature type="compositionally biased region" description="Pro residues" evidence="10">
    <location>
        <begin position="285"/>
        <end position="296"/>
    </location>
</feature>
<dbReference type="EMBL" id="BQFW01000001">
    <property type="protein sequence ID" value="GJJ68342.1"/>
    <property type="molecule type" value="Genomic_DNA"/>
</dbReference>
<evidence type="ECO:0000256" key="6">
    <source>
        <dbReference type="ARBA" id="ARBA00022833"/>
    </source>
</evidence>
<feature type="compositionally biased region" description="Pro residues" evidence="10">
    <location>
        <begin position="305"/>
        <end position="314"/>
    </location>
</feature>
<dbReference type="InterPro" id="IPR001781">
    <property type="entry name" value="Znf_LIM"/>
</dbReference>
<evidence type="ECO:0000313" key="12">
    <source>
        <dbReference type="EMBL" id="GJJ68342.1"/>
    </source>
</evidence>
<dbReference type="FunFam" id="2.10.110.10:FF:000008">
    <property type="entry name" value="Paxillin isoform 1"/>
    <property type="match status" value="1"/>
</dbReference>
<name>A0A9P3H264_9FUNG</name>
<dbReference type="GO" id="GO:0003779">
    <property type="term" value="F:actin binding"/>
    <property type="evidence" value="ECO:0007669"/>
    <property type="project" value="TreeGrafter"/>
</dbReference>
<dbReference type="AlphaFoldDB" id="A0A9P3H264"/>
<dbReference type="OrthoDB" id="15567at2759"/>
<evidence type="ECO:0000256" key="8">
    <source>
        <dbReference type="ARBA" id="ARBA00023038"/>
    </source>
</evidence>
<feature type="compositionally biased region" description="Low complexity" evidence="10">
    <location>
        <begin position="390"/>
        <end position="411"/>
    </location>
</feature>
<dbReference type="GO" id="GO:0005737">
    <property type="term" value="C:cytoplasm"/>
    <property type="evidence" value="ECO:0007669"/>
    <property type="project" value="UniProtKB-SubCell"/>
</dbReference>
<feature type="compositionally biased region" description="Low complexity" evidence="10">
    <location>
        <begin position="31"/>
        <end position="42"/>
    </location>
</feature>
<keyword evidence="13" id="KW-1185">Reference proteome</keyword>
<keyword evidence="4 9" id="KW-0479">Metal-binding</keyword>
<evidence type="ECO:0000256" key="7">
    <source>
        <dbReference type="ARBA" id="ARBA00022949"/>
    </source>
</evidence>
<dbReference type="SMART" id="SM00132">
    <property type="entry name" value="LIM"/>
    <property type="match status" value="3"/>
</dbReference>
<dbReference type="Pfam" id="PF00412">
    <property type="entry name" value="LIM"/>
    <property type="match status" value="3"/>
</dbReference>
<keyword evidence="5" id="KW-0677">Repeat</keyword>
<accession>A0A9P3H264</accession>